<feature type="compositionally biased region" description="Basic residues" evidence="1">
    <location>
        <begin position="23"/>
        <end position="36"/>
    </location>
</feature>
<organism evidence="2 3">
    <name type="scientific">Nicotiana sylvestris</name>
    <name type="common">Wood tobacco</name>
    <name type="synonym">South American tobacco</name>
    <dbReference type="NCBI Taxonomy" id="4096"/>
    <lineage>
        <taxon>Eukaryota</taxon>
        <taxon>Viridiplantae</taxon>
        <taxon>Streptophyta</taxon>
        <taxon>Embryophyta</taxon>
        <taxon>Tracheophyta</taxon>
        <taxon>Spermatophyta</taxon>
        <taxon>Magnoliopsida</taxon>
        <taxon>eudicotyledons</taxon>
        <taxon>Gunneridae</taxon>
        <taxon>Pentapetalae</taxon>
        <taxon>asterids</taxon>
        <taxon>lamiids</taxon>
        <taxon>Solanales</taxon>
        <taxon>Solanaceae</taxon>
        <taxon>Nicotianoideae</taxon>
        <taxon>Nicotianeae</taxon>
        <taxon>Nicotiana</taxon>
    </lineage>
</organism>
<dbReference type="KEGG" id="nsy:104240297"/>
<dbReference type="RefSeq" id="XP_009793424.1">
    <property type="nucleotide sequence ID" value="XM_009795122.1"/>
</dbReference>
<feature type="compositionally biased region" description="Basic and acidic residues" evidence="1">
    <location>
        <begin position="93"/>
        <end position="125"/>
    </location>
</feature>
<dbReference type="AlphaFoldDB" id="A0A1U7Y2F9"/>
<evidence type="ECO:0000313" key="2">
    <source>
        <dbReference type="Proteomes" id="UP000189701"/>
    </source>
</evidence>
<feature type="compositionally biased region" description="Basic and acidic residues" evidence="1">
    <location>
        <begin position="69"/>
        <end position="82"/>
    </location>
</feature>
<proteinExistence type="predicted"/>
<dbReference type="Proteomes" id="UP000189701">
    <property type="component" value="Unplaced"/>
</dbReference>
<accession>A0A1U7Y2F9</accession>
<evidence type="ECO:0000256" key="1">
    <source>
        <dbReference type="SAM" id="MobiDB-lite"/>
    </source>
</evidence>
<dbReference type="GeneID" id="104240297"/>
<name>A0A1U7Y2F9_NICSY</name>
<feature type="compositionally biased region" description="Polar residues" evidence="1">
    <location>
        <begin position="49"/>
        <end position="68"/>
    </location>
</feature>
<sequence length="405" mass="45100">MTKPSDNPGTPPPNSSSSTTPQPKKRRVKMFARKKVAGKELSKKLNAQLKASQAQEPKNSDDSFNSTTRGEETGSSDNEHVYLVRSVVDVETPESRKIGGKNKEEKEKDSEGVRSEERGMGKRVVDSSPTSNKGKMAICRAEPDKVEESVKKTGESGSGEAIEGLVNLGQKVDEPGSSVKETLTNLLTKVGDSYNPKKKRKSMAKTPGTARDNNKMKVTPFDSIEIPPTRGRATRCQLKQNKEVMQKASEEGKKKRLDKGMKKVGEPVEAVDVDEMDLVHQDEDVNTEVGFQTPNPKKAKTSSKKSTPMPKFVDPSTRVKKTRSIVKPKQVKISEEEEWSGEEEDELDIEKDKMAKFGKRTILKSRIPKDLEEEGMVLLLKKLEVQSWKDIVFQMDGRLARDEIV</sequence>
<reference evidence="2" key="1">
    <citation type="journal article" date="2013" name="Genome Biol.">
        <title>Reference genomes and transcriptomes of Nicotiana sylvestris and Nicotiana tomentosiformis.</title>
        <authorList>
            <person name="Sierro N."/>
            <person name="Battey J.N."/>
            <person name="Ouadi S."/>
            <person name="Bovet L."/>
            <person name="Goepfert S."/>
            <person name="Bakaher N."/>
            <person name="Peitsch M.C."/>
            <person name="Ivanov N.V."/>
        </authorList>
    </citation>
    <scope>NUCLEOTIDE SEQUENCE [LARGE SCALE GENOMIC DNA]</scope>
</reference>
<keyword evidence="2" id="KW-1185">Reference proteome</keyword>
<feature type="region of interest" description="Disordered" evidence="1">
    <location>
        <begin position="190"/>
        <end position="325"/>
    </location>
</feature>
<reference evidence="3" key="2">
    <citation type="submission" date="2025-08" db="UniProtKB">
        <authorList>
            <consortium name="RefSeq"/>
        </authorList>
    </citation>
    <scope>IDENTIFICATION</scope>
    <source>
        <tissue evidence="3">Leaf</tissue>
    </source>
</reference>
<evidence type="ECO:0000313" key="3">
    <source>
        <dbReference type="RefSeq" id="XP_009793424.1"/>
    </source>
</evidence>
<gene>
    <name evidence="3" type="primary">LOC104240297</name>
</gene>
<dbReference type="OrthoDB" id="1242875at2759"/>
<protein>
    <submittedName>
        <fullName evidence="3">Uncharacterized protein LOC104240297</fullName>
    </submittedName>
</protein>
<feature type="compositionally biased region" description="Basic and acidic residues" evidence="1">
    <location>
        <begin position="240"/>
        <end position="266"/>
    </location>
</feature>
<feature type="region of interest" description="Disordered" evidence="1">
    <location>
        <begin position="1"/>
        <end position="162"/>
    </location>
</feature>
<feature type="compositionally biased region" description="Basic and acidic residues" evidence="1">
    <location>
        <begin position="141"/>
        <end position="154"/>
    </location>
</feature>